<dbReference type="InterPro" id="IPR001810">
    <property type="entry name" value="F-box_dom"/>
</dbReference>
<dbReference type="Proteomes" id="UP000044841">
    <property type="component" value="Unassembled WGS sequence"/>
</dbReference>
<accession>A0A0K6GAH3</accession>
<dbReference type="AlphaFoldDB" id="A0A0K6GAH3"/>
<dbReference type="PROSITE" id="PS50181">
    <property type="entry name" value="FBOX"/>
    <property type="match status" value="1"/>
</dbReference>
<organism evidence="2 3">
    <name type="scientific">Rhizoctonia solani</name>
    <dbReference type="NCBI Taxonomy" id="456999"/>
    <lineage>
        <taxon>Eukaryota</taxon>
        <taxon>Fungi</taxon>
        <taxon>Dikarya</taxon>
        <taxon>Basidiomycota</taxon>
        <taxon>Agaricomycotina</taxon>
        <taxon>Agaricomycetes</taxon>
        <taxon>Cantharellales</taxon>
        <taxon>Ceratobasidiaceae</taxon>
        <taxon>Rhizoctonia</taxon>
    </lineage>
</organism>
<evidence type="ECO:0000259" key="1">
    <source>
        <dbReference type="PROSITE" id="PS50181"/>
    </source>
</evidence>
<feature type="domain" description="F-box" evidence="1">
    <location>
        <begin position="1"/>
        <end position="44"/>
    </location>
</feature>
<evidence type="ECO:0000313" key="3">
    <source>
        <dbReference type="Proteomes" id="UP000044841"/>
    </source>
</evidence>
<proteinExistence type="predicted"/>
<dbReference type="CDD" id="cd09917">
    <property type="entry name" value="F-box_SF"/>
    <property type="match status" value="1"/>
</dbReference>
<dbReference type="SUPFAM" id="SSF81383">
    <property type="entry name" value="F-box domain"/>
    <property type="match status" value="1"/>
</dbReference>
<protein>
    <recommendedName>
        <fullName evidence="1">F-box domain-containing protein</fullName>
    </recommendedName>
</protein>
<dbReference type="InterPro" id="IPR036047">
    <property type="entry name" value="F-box-like_dom_sf"/>
</dbReference>
<reference evidence="2 3" key="1">
    <citation type="submission" date="2015-07" db="EMBL/GenBank/DDBJ databases">
        <authorList>
            <person name="Noorani M."/>
        </authorList>
    </citation>
    <scope>NUCLEOTIDE SEQUENCE [LARGE SCALE GENOMIC DNA]</scope>
    <source>
        <strain evidence="2">BBA 69670</strain>
    </source>
</reference>
<evidence type="ECO:0000313" key="2">
    <source>
        <dbReference type="EMBL" id="CUA75450.1"/>
    </source>
</evidence>
<name>A0A0K6GAH3_9AGAM</name>
<sequence>MPPEVFNEVATHLFPADLLSLARSNKFFRKMFISRTSEYLWKQALANDPEIPECPPELTEPQYVSLLFSKTCSDGPVSLRPFANSCRDEQVVEVSLLNDFSPILPISDVTKDSRFGFGYTLRSEALKVRGAVTQAIENGDTEWRDKRIDEMD</sequence>
<dbReference type="EMBL" id="CYGV01001550">
    <property type="protein sequence ID" value="CUA75450.1"/>
    <property type="molecule type" value="Genomic_DNA"/>
</dbReference>
<gene>
    <name evidence="2" type="ORF">RSOLAG22IIIB_11742</name>
</gene>
<keyword evidence="3" id="KW-1185">Reference proteome</keyword>